<sequence>METKANYVLIGAFTIIVSVALLLFALWGANWSSERSWQEYLVIFNEPVTGLSEGSAVQYNGIAVGTVERLSLAPDDPRRVRALLRIQARAPVKSDTRAKMSMSGLTGSPFIQLTGGSPEAPRLDAVYSGRAPWPVIETEPSALQNIADTANRLVARLDQLLSEENIERVSASLDNIRLLTESVAEQRDDVREIMLNARAASEQLQQTLQRTDRAIADIDRDVIQRLPALVDRLDHALVELDSAAQGANGLVNENRAAISSFANDGLAQLGPTLGEVRSLVRDLRRISDRLDNNPTGYLLGRDAPKEFEPE</sequence>
<organism evidence="3 4">
    <name type="scientific">Lysobacter defluvii IMMIB APB-9 = DSM 18482</name>
    <dbReference type="NCBI Taxonomy" id="1385515"/>
    <lineage>
        <taxon>Bacteria</taxon>
        <taxon>Pseudomonadati</taxon>
        <taxon>Pseudomonadota</taxon>
        <taxon>Gammaproteobacteria</taxon>
        <taxon>Lysobacterales</taxon>
        <taxon>Lysobacteraceae</taxon>
        <taxon>Novilysobacter</taxon>
    </lineage>
</organism>
<feature type="transmembrane region" description="Helical" evidence="1">
    <location>
        <begin position="7"/>
        <end position="29"/>
    </location>
</feature>
<protein>
    <submittedName>
        <fullName evidence="3">ABC transporter substrate-binding protein</fullName>
    </submittedName>
</protein>
<comment type="caution">
    <text evidence="3">The sequence shown here is derived from an EMBL/GenBank/DDBJ whole genome shotgun (WGS) entry which is preliminary data.</text>
</comment>
<dbReference type="PANTHER" id="PTHR36698:SF2">
    <property type="entry name" value="MCE_MLAD DOMAIN-CONTAINING PROTEIN"/>
    <property type="match status" value="1"/>
</dbReference>
<dbReference type="InterPro" id="IPR003399">
    <property type="entry name" value="Mce/MlaD"/>
</dbReference>
<feature type="domain" description="Mce/MlaD" evidence="2">
    <location>
        <begin position="47"/>
        <end position="116"/>
    </location>
</feature>
<keyword evidence="1" id="KW-0812">Transmembrane</keyword>
<dbReference type="AlphaFoldDB" id="A0A0A0M9P8"/>
<dbReference type="OrthoDB" id="9806984at2"/>
<dbReference type="eggNOG" id="COG1463">
    <property type="taxonomic scope" value="Bacteria"/>
</dbReference>
<reference evidence="3 4" key="1">
    <citation type="submission" date="2013-08" db="EMBL/GenBank/DDBJ databases">
        <title>Genomic analysis of Lysobacter defluvii.</title>
        <authorList>
            <person name="Wang Q."/>
            <person name="Wang G."/>
        </authorList>
    </citation>
    <scope>NUCLEOTIDE SEQUENCE [LARGE SCALE GENOMIC DNA]</scope>
    <source>
        <strain evidence="3 4">IMMIB APB-9</strain>
    </source>
</reference>
<name>A0A0A0M9P8_9GAMM</name>
<gene>
    <name evidence="3" type="ORF">N791_13920</name>
</gene>
<evidence type="ECO:0000259" key="2">
    <source>
        <dbReference type="Pfam" id="PF02470"/>
    </source>
</evidence>
<evidence type="ECO:0000313" key="4">
    <source>
        <dbReference type="Proteomes" id="UP000030003"/>
    </source>
</evidence>
<keyword evidence="1" id="KW-0472">Membrane</keyword>
<dbReference type="RefSeq" id="WP_027070721.1">
    <property type="nucleotide sequence ID" value="NZ_AVBH01000003.1"/>
</dbReference>
<evidence type="ECO:0000256" key="1">
    <source>
        <dbReference type="SAM" id="Phobius"/>
    </source>
</evidence>
<dbReference type="Proteomes" id="UP000030003">
    <property type="component" value="Unassembled WGS sequence"/>
</dbReference>
<dbReference type="EMBL" id="AVBH01000003">
    <property type="protein sequence ID" value="KGO99795.1"/>
    <property type="molecule type" value="Genomic_DNA"/>
</dbReference>
<keyword evidence="4" id="KW-1185">Reference proteome</keyword>
<dbReference type="PANTHER" id="PTHR36698">
    <property type="entry name" value="BLL5892 PROTEIN"/>
    <property type="match status" value="1"/>
</dbReference>
<dbReference type="STRING" id="1385515.GCA_000423325_02048"/>
<accession>A0A0A0M9P8</accession>
<evidence type="ECO:0000313" key="3">
    <source>
        <dbReference type="EMBL" id="KGO99795.1"/>
    </source>
</evidence>
<keyword evidence="1" id="KW-1133">Transmembrane helix</keyword>
<proteinExistence type="predicted"/>
<dbReference type="Pfam" id="PF02470">
    <property type="entry name" value="MlaD"/>
    <property type="match status" value="1"/>
</dbReference>